<accession>A0A8X7C5P5</accession>
<sequence>MPQSLHKVLIHGGLLVNDSILPIHTVVSGALDRLHYEKDPCVKYDVNRKLWIYLHRHRTEEEFERIHQAQAAAAKARKAVQKHKIPRFRNKEVVRTYTSAHVISNADNVALLNVDIPTVITTGQSHSPRGGTSPRTQGSPKACYAPNRVNYSLHAIPTPNQAEVKCTVLGIDGQSKKIEIINSDPLEPSSSNTHMVDNVLSSVASNISAQARDICNLRQSTIAPTLTFPCAKNIFGNLNATQIVSVTPVQIKPCPTDQIRAIGNLSSHVHDILNVDMKPSSPSFVGQPPVLQPILTHQNVENANSHSTITTSVTPTLISSIAPSVTQTKVNCANLSGLSTLSGFQTIVIKQDPGIRTCNGVSAIPVLSIEERPPSTNPSTINTAPVVARLLNGSQYLSFSNIVPSSNSCSSSNPIAGTVQNFRVQGGNLCPQVLSTSTIKVVHSAPVSAITDSRIPVISLKNQLSNVNEPPVIAQSPASLNVCGKVYQMANVRNTVISKDVEPNLSDVALPKEFTEIILKDGKGQDHVFPAFSIGNTLCTTVPITVPKGTTQTIIKDKLLRIVEAAAAIIRKDIQSSVIETKSYLPPSKMLDDVNQDIPKSLLHFLQEVIMKSRKGKIADLKQNAHQRYGAKRLIDGLYSLEFAALYGNTVQHKISAVYHPQPHILSSESEPTEQQVNAKDSRVKRENTDVSKLVECFTLHNPFPNTQQLVSLASGMVGNDQINCHKAHEIGLESLLLFQRITVSKQFECNPHEYLQYELSPYPTPLFDNDGMRKTTKAALYDSSRFRPQ</sequence>
<keyword evidence="4" id="KW-1185">Reference proteome</keyword>
<dbReference type="PANTHER" id="PTHR13052">
    <property type="entry name" value="NFRKB-RELATED"/>
    <property type="match status" value="1"/>
</dbReference>
<dbReference type="Pfam" id="PF25793">
    <property type="entry name" value="WHD_2nd_NFRKB"/>
    <property type="match status" value="1"/>
</dbReference>
<proteinExistence type="predicted"/>
<comment type="caution">
    <text evidence="3">The sequence shown here is derived from an EMBL/GenBank/DDBJ whole genome shotgun (WGS) entry which is preliminary data.</text>
</comment>
<name>A0A8X7C5P5_9ARAC</name>
<organism evidence="3 4">
    <name type="scientific">Trichonephila inaurata madagascariensis</name>
    <dbReference type="NCBI Taxonomy" id="2747483"/>
    <lineage>
        <taxon>Eukaryota</taxon>
        <taxon>Metazoa</taxon>
        <taxon>Ecdysozoa</taxon>
        <taxon>Arthropoda</taxon>
        <taxon>Chelicerata</taxon>
        <taxon>Arachnida</taxon>
        <taxon>Araneae</taxon>
        <taxon>Araneomorphae</taxon>
        <taxon>Entelegynae</taxon>
        <taxon>Araneoidea</taxon>
        <taxon>Nephilidae</taxon>
        <taxon>Trichonephila</taxon>
        <taxon>Trichonephila inaurata</taxon>
    </lineage>
</organism>
<dbReference type="GO" id="GO:0031011">
    <property type="term" value="C:Ino80 complex"/>
    <property type="evidence" value="ECO:0007669"/>
    <property type="project" value="InterPro"/>
</dbReference>
<reference evidence="3" key="1">
    <citation type="submission" date="2020-08" db="EMBL/GenBank/DDBJ databases">
        <title>Multicomponent nature underlies the extraordinary mechanical properties of spider dragline silk.</title>
        <authorList>
            <person name="Kono N."/>
            <person name="Nakamura H."/>
            <person name="Mori M."/>
            <person name="Yoshida Y."/>
            <person name="Ohtoshi R."/>
            <person name="Malay A.D."/>
            <person name="Moran D.A.P."/>
            <person name="Tomita M."/>
            <person name="Numata K."/>
            <person name="Arakawa K."/>
        </authorList>
    </citation>
    <scope>NUCLEOTIDE SEQUENCE</scope>
</reference>
<evidence type="ECO:0000313" key="4">
    <source>
        <dbReference type="Proteomes" id="UP000886998"/>
    </source>
</evidence>
<dbReference type="GO" id="GO:0002020">
    <property type="term" value="F:protease binding"/>
    <property type="evidence" value="ECO:0007669"/>
    <property type="project" value="TreeGrafter"/>
</dbReference>
<dbReference type="InterPro" id="IPR057748">
    <property type="entry name" value="NFRKB_WH_2"/>
</dbReference>
<feature type="region of interest" description="Disordered" evidence="1">
    <location>
        <begin position="122"/>
        <end position="141"/>
    </location>
</feature>
<dbReference type="Proteomes" id="UP000886998">
    <property type="component" value="Unassembled WGS sequence"/>
</dbReference>
<dbReference type="PANTHER" id="PTHR13052:SF3">
    <property type="entry name" value="NUCLEAR FACTOR RELATED TO KAPPA-B-BINDING PROTEIN"/>
    <property type="match status" value="1"/>
</dbReference>
<gene>
    <name evidence="3" type="primary">Nfrkb</name>
    <name evidence="3" type="ORF">TNIN_467751</name>
</gene>
<dbReference type="InterPro" id="IPR024867">
    <property type="entry name" value="NFRKB"/>
</dbReference>
<dbReference type="EMBL" id="BMAV01011094">
    <property type="protein sequence ID" value="GFY56655.1"/>
    <property type="molecule type" value="Genomic_DNA"/>
</dbReference>
<evidence type="ECO:0000256" key="1">
    <source>
        <dbReference type="SAM" id="MobiDB-lite"/>
    </source>
</evidence>
<feature type="domain" description="Nuclear factor related to kappa-B-binding protein second winged helix" evidence="2">
    <location>
        <begin position="23"/>
        <end position="61"/>
    </location>
</feature>
<dbReference type="AlphaFoldDB" id="A0A8X7C5P5"/>
<evidence type="ECO:0000259" key="2">
    <source>
        <dbReference type="Pfam" id="PF25793"/>
    </source>
</evidence>
<dbReference type="OrthoDB" id="70874at2759"/>
<evidence type="ECO:0000313" key="3">
    <source>
        <dbReference type="EMBL" id="GFY56655.1"/>
    </source>
</evidence>
<protein>
    <submittedName>
        <fullName evidence="3">Nuclear factor related to kappa-B-binding protein</fullName>
    </submittedName>
</protein>